<evidence type="ECO:0000256" key="5">
    <source>
        <dbReference type="SAM" id="Phobius"/>
    </source>
</evidence>
<reference evidence="7 8" key="1">
    <citation type="journal article" date="2013" name="Genome Announc.">
        <title>Complete genome sequence of Clostridium stercorarium subsp. stercorarium strain DSM 8532, a thermophilic degrader of plant cell wall fibers.</title>
        <authorList>
            <person name="Poehlein A."/>
            <person name="Zverlov V.V."/>
            <person name="Daniel R."/>
            <person name="Schwarz W.H."/>
            <person name="Liebl W."/>
        </authorList>
    </citation>
    <scope>NUCLEOTIDE SEQUENCE [LARGE SCALE GENOMIC DNA]</scope>
    <source>
        <strain evidence="8">ATCC 35414 / DSM 8532 / NCIMB 11754</strain>
    </source>
</reference>
<feature type="domain" description="O-antigen ligase-related" evidence="6">
    <location>
        <begin position="497"/>
        <end position="565"/>
    </location>
</feature>
<dbReference type="Gene3D" id="2.60.120.260">
    <property type="entry name" value="Galactose-binding domain-like"/>
    <property type="match status" value="1"/>
</dbReference>
<dbReference type="Proteomes" id="UP000011220">
    <property type="component" value="Chromosome"/>
</dbReference>
<evidence type="ECO:0000256" key="4">
    <source>
        <dbReference type="ARBA" id="ARBA00023136"/>
    </source>
</evidence>
<feature type="transmembrane region" description="Helical" evidence="5">
    <location>
        <begin position="219"/>
        <end position="236"/>
    </location>
</feature>
<evidence type="ECO:0000313" key="8">
    <source>
        <dbReference type="Proteomes" id="UP000011220"/>
    </source>
</evidence>
<feature type="transmembrane region" description="Helical" evidence="5">
    <location>
        <begin position="587"/>
        <end position="606"/>
    </location>
</feature>
<dbReference type="EMBL" id="CP004044">
    <property type="protein sequence ID" value="AGC67168.1"/>
    <property type="molecule type" value="Genomic_DNA"/>
</dbReference>
<dbReference type="eggNOG" id="COG3063">
    <property type="taxonomic scope" value="Bacteria"/>
</dbReference>
<dbReference type="InterPro" id="IPR019734">
    <property type="entry name" value="TPR_rpt"/>
</dbReference>
<feature type="transmembrane region" description="Helical" evidence="5">
    <location>
        <begin position="192"/>
        <end position="213"/>
    </location>
</feature>
<dbReference type="KEGG" id="css:Cst_c01380"/>
<dbReference type="PANTHER" id="PTHR37422">
    <property type="entry name" value="TEICHURONIC ACID BIOSYNTHESIS PROTEIN TUAE"/>
    <property type="match status" value="1"/>
</dbReference>
<evidence type="ECO:0000313" key="7">
    <source>
        <dbReference type="EMBL" id="AGC67168.1"/>
    </source>
</evidence>
<feature type="transmembrane region" description="Helical" evidence="5">
    <location>
        <begin position="660"/>
        <end position="686"/>
    </location>
</feature>
<organism evidence="7 8">
    <name type="scientific">Thermoclostridium stercorarium (strain ATCC 35414 / DSM 8532 / NCIMB 11754)</name>
    <name type="common">Clostridium stercorarium</name>
    <dbReference type="NCBI Taxonomy" id="1121335"/>
    <lineage>
        <taxon>Bacteria</taxon>
        <taxon>Bacillati</taxon>
        <taxon>Bacillota</taxon>
        <taxon>Clostridia</taxon>
        <taxon>Eubacteriales</taxon>
        <taxon>Oscillospiraceae</taxon>
        <taxon>Thermoclostridium</taxon>
    </lineage>
</organism>
<dbReference type="Pfam" id="PF04932">
    <property type="entry name" value="Wzy_C"/>
    <property type="match status" value="1"/>
</dbReference>
<dbReference type="Pfam" id="PF13181">
    <property type="entry name" value="TPR_8"/>
    <property type="match status" value="1"/>
</dbReference>
<dbReference type="SUPFAM" id="SSF48452">
    <property type="entry name" value="TPR-like"/>
    <property type="match status" value="1"/>
</dbReference>
<sequence>MSRKEQTRRNITKKENILKILRIFLIAALTIIIFYPPYLQGLYFEKHVLPTQIIVFTVFIIFLIYKWLKNDNTPFFKTPLEYVCLGFVIVYFISIFAAVHTRSAITEWLKYCMYFAVFYMISDLADNLKTKLLFLWTIIISAVGVSIIGLDAAFGGNLVRILNRFFNILGVEGNLFFGLFEGNRIHSTLQYPNALAAYLMAVYFIAIGLLMYYEKLWQKILISSFSFILFTTFMLTQSRGAQLLFPVALIILFIATQKGNRVNTLVHAILLCLPAGITSLLISNYLSADVLNKKALLYLISGLLATVLISILVKYIGNLLQKVNWKVYVLLILLIAIAVTAGMYYAVNSSIPAELSLIDSPVDRGISVSKDVALEPNKEYTLEFEAEGKMKEEKPYSFSVRITNKSLSDILFGGGNQVVRNDYSATNGFEKLSLSFNTEEDTKLVNINFVVYYSGTSATVNKALIIDKESGKVVKNVILKHKYNLDSLVSRYQNILLQRSLLSRIIFYKDGFKIFKDFWFLGAGGGAWSYLYRKYQSFNYTSNQAHNYPLQVAIETGILGIIVLVGFIIVIAICYGKYHKKKENNNIIIYALIITAIAYLLLHSFIDFDFAESSILLLYWALIALFNRELIDNSGSMRLNLSVGDKKRKNNIRVGRYQKYLLFATIITSFAALYFSSSFSIASAFAKQSFESLKNNDIEAAINKMKKAIKWDKFNETYVIGYNPMPNRAELKAGLIDILFVKNDIYKQAENIGDSISKEEFNIFQKQFSEALIYLKNVENMAENNLYLCSSLASFYFKTGNIDKGIDYLNRAISYFPFEPSLWHSKVSVYYQLMKEYFNNGEYDKAEKYISEGLNVIDEVKNVNFKNMNPFVLNDETIKLLQTIKFIQDNFDNEEELYDVNNVLHYSIFSMDVNSDNIPDQWMISNQETLNISINNDNLSVQTPEEAYLYLYTRYPIKLVEGKTYIIEIKTQDNSTGGQIYFSFIGIMSKAKQLNKEGNKYIGEILIENKPDDNGNQFRIYFERSCVIESITIKEMK</sequence>
<feature type="transmembrane region" description="Helical" evidence="5">
    <location>
        <begin position="552"/>
        <end position="575"/>
    </location>
</feature>
<feature type="transmembrane region" description="Helical" evidence="5">
    <location>
        <begin position="105"/>
        <end position="121"/>
    </location>
</feature>
<feature type="transmembrane region" description="Helical" evidence="5">
    <location>
        <begin position="50"/>
        <end position="68"/>
    </location>
</feature>
<gene>
    <name evidence="7" type="ordered locus">Cst_c01380</name>
</gene>
<keyword evidence="4 5" id="KW-0472">Membrane</keyword>
<dbReference type="AlphaFoldDB" id="L7VNS5"/>
<feature type="transmembrane region" description="Helical" evidence="5">
    <location>
        <begin position="514"/>
        <end position="532"/>
    </location>
</feature>
<dbReference type="InterPro" id="IPR051533">
    <property type="entry name" value="WaaL-like"/>
</dbReference>
<evidence type="ECO:0000256" key="1">
    <source>
        <dbReference type="ARBA" id="ARBA00004141"/>
    </source>
</evidence>
<dbReference type="PATRIC" id="fig|1121335.3.peg.134"/>
<evidence type="ECO:0000259" key="6">
    <source>
        <dbReference type="Pfam" id="PF04932"/>
    </source>
</evidence>
<dbReference type="GO" id="GO:0016020">
    <property type="term" value="C:membrane"/>
    <property type="evidence" value="ECO:0007669"/>
    <property type="project" value="UniProtKB-SubCell"/>
</dbReference>
<dbReference type="RefSeq" id="WP_015357865.1">
    <property type="nucleotide sequence ID" value="NC_020134.1"/>
</dbReference>
<proteinExistence type="predicted"/>
<feature type="transmembrane region" description="Helical" evidence="5">
    <location>
        <begin position="20"/>
        <end position="38"/>
    </location>
</feature>
<dbReference type="STRING" id="1121335.Cst_c01380"/>
<name>L7VNS5_THES1</name>
<accession>L7VNS5</accession>
<feature type="transmembrane region" description="Helical" evidence="5">
    <location>
        <begin position="328"/>
        <end position="347"/>
    </location>
</feature>
<accession>M4YJR2</accession>
<dbReference type="KEGG" id="csd:Clst_0130"/>
<feature type="transmembrane region" description="Helical" evidence="5">
    <location>
        <begin position="295"/>
        <end position="316"/>
    </location>
</feature>
<dbReference type="PANTHER" id="PTHR37422:SF13">
    <property type="entry name" value="LIPOPOLYSACCHARIDE BIOSYNTHESIS PROTEIN PA4999-RELATED"/>
    <property type="match status" value="1"/>
</dbReference>
<evidence type="ECO:0000256" key="2">
    <source>
        <dbReference type="ARBA" id="ARBA00022692"/>
    </source>
</evidence>
<dbReference type="SMART" id="SM00028">
    <property type="entry name" value="TPR"/>
    <property type="match status" value="2"/>
</dbReference>
<evidence type="ECO:0000256" key="3">
    <source>
        <dbReference type="ARBA" id="ARBA00022989"/>
    </source>
</evidence>
<feature type="transmembrane region" description="Helical" evidence="5">
    <location>
        <begin position="133"/>
        <end position="155"/>
    </location>
</feature>
<dbReference type="InterPro" id="IPR011990">
    <property type="entry name" value="TPR-like_helical_dom_sf"/>
</dbReference>
<protein>
    <submittedName>
        <fullName evidence="7">O-antigen polymerase</fullName>
    </submittedName>
</protein>
<dbReference type="InterPro" id="IPR007016">
    <property type="entry name" value="O-antigen_ligase-rel_domated"/>
</dbReference>
<feature type="transmembrane region" description="Helical" evidence="5">
    <location>
        <begin position="265"/>
        <end position="283"/>
    </location>
</feature>
<dbReference type="Gene3D" id="1.25.40.10">
    <property type="entry name" value="Tetratricopeptide repeat domain"/>
    <property type="match status" value="1"/>
</dbReference>
<keyword evidence="2 5" id="KW-0812">Transmembrane</keyword>
<feature type="transmembrane region" description="Helical" evidence="5">
    <location>
        <begin position="80"/>
        <end position="99"/>
    </location>
</feature>
<keyword evidence="8" id="KW-1185">Reference proteome</keyword>
<comment type="subcellular location">
    <subcellularLocation>
        <location evidence="1">Membrane</location>
        <topology evidence="1">Multi-pass membrane protein</topology>
    </subcellularLocation>
</comment>
<dbReference type="eggNOG" id="COG3307">
    <property type="taxonomic scope" value="Bacteria"/>
</dbReference>
<keyword evidence="3 5" id="KW-1133">Transmembrane helix</keyword>